<dbReference type="Proteomes" id="UP000886998">
    <property type="component" value="Unassembled WGS sequence"/>
</dbReference>
<protein>
    <submittedName>
        <fullName evidence="1">Uncharacterized protein</fullName>
    </submittedName>
</protein>
<name>A0A8X6YLN9_9ARAC</name>
<reference evidence="1" key="1">
    <citation type="submission" date="2020-08" db="EMBL/GenBank/DDBJ databases">
        <title>Multicomponent nature underlies the extraordinary mechanical properties of spider dragline silk.</title>
        <authorList>
            <person name="Kono N."/>
            <person name="Nakamura H."/>
            <person name="Mori M."/>
            <person name="Yoshida Y."/>
            <person name="Ohtoshi R."/>
            <person name="Malay A.D."/>
            <person name="Moran D.A.P."/>
            <person name="Tomita M."/>
            <person name="Numata K."/>
            <person name="Arakawa K."/>
        </authorList>
    </citation>
    <scope>NUCLEOTIDE SEQUENCE</scope>
</reference>
<evidence type="ECO:0000313" key="2">
    <source>
        <dbReference type="Proteomes" id="UP000886998"/>
    </source>
</evidence>
<dbReference type="EMBL" id="BMAV01019135">
    <property type="protein sequence ID" value="GFY71864.1"/>
    <property type="molecule type" value="Genomic_DNA"/>
</dbReference>
<evidence type="ECO:0000313" key="1">
    <source>
        <dbReference type="EMBL" id="GFY71864.1"/>
    </source>
</evidence>
<accession>A0A8X6YLN9</accession>
<gene>
    <name evidence="1" type="ORF">TNIN_256381</name>
</gene>
<organism evidence="1 2">
    <name type="scientific">Trichonephila inaurata madagascariensis</name>
    <dbReference type="NCBI Taxonomy" id="2747483"/>
    <lineage>
        <taxon>Eukaryota</taxon>
        <taxon>Metazoa</taxon>
        <taxon>Ecdysozoa</taxon>
        <taxon>Arthropoda</taxon>
        <taxon>Chelicerata</taxon>
        <taxon>Arachnida</taxon>
        <taxon>Araneae</taxon>
        <taxon>Araneomorphae</taxon>
        <taxon>Entelegynae</taxon>
        <taxon>Araneoidea</taxon>
        <taxon>Nephilidae</taxon>
        <taxon>Trichonephila</taxon>
        <taxon>Trichonephila inaurata</taxon>
    </lineage>
</organism>
<dbReference type="AlphaFoldDB" id="A0A8X6YLN9"/>
<keyword evidence="2" id="KW-1185">Reference proteome</keyword>
<comment type="caution">
    <text evidence="1">The sequence shown here is derived from an EMBL/GenBank/DDBJ whole genome shotgun (WGS) entry which is preliminary data.</text>
</comment>
<sequence>MNELNTRFVYGLRFIDRGISAGRKLCAVLNPALSLKACIPPTEKTRSAATTSIGEKIMNDCKSANSLKSSHLQASITFKNYIHYLGGLVSEMQLPLPKSYLSPSGYENYLISCFFAKLLHGLDLQRQDLPTD</sequence>
<proteinExistence type="predicted"/>